<evidence type="ECO:0000256" key="7">
    <source>
        <dbReference type="ARBA" id="ARBA00023027"/>
    </source>
</evidence>
<accession>A0A927C460</accession>
<dbReference type="RefSeq" id="WP_190765773.1">
    <property type="nucleotide sequence ID" value="NZ_JACXLD010000006.1"/>
</dbReference>
<evidence type="ECO:0000256" key="3">
    <source>
        <dbReference type="ARBA" id="ARBA00013001"/>
    </source>
</evidence>
<evidence type="ECO:0000313" key="14">
    <source>
        <dbReference type="Proteomes" id="UP000610558"/>
    </source>
</evidence>
<dbReference type="PANTHER" id="PTHR42938">
    <property type="entry name" value="FORMATE DEHYDROGENASE 1"/>
    <property type="match status" value="1"/>
</dbReference>
<dbReference type="GO" id="GO:0004617">
    <property type="term" value="F:phosphoglycerate dehydrogenase activity"/>
    <property type="evidence" value="ECO:0007669"/>
    <property type="project" value="UniProtKB-EC"/>
</dbReference>
<keyword evidence="14" id="KW-1185">Reference proteome</keyword>
<evidence type="ECO:0000256" key="9">
    <source>
        <dbReference type="ARBA" id="ARBA00048126"/>
    </source>
</evidence>
<comment type="function">
    <text evidence="1">Catalyzes the reversible oxidation of 3-phospho-D-glycerate to 3-phosphonooxypyruvate, the first step of the phosphorylated L-serine biosynthesis pathway. Also catalyzes the reversible oxidation of 2-hydroxyglutarate to 2-oxoglutarate.</text>
</comment>
<dbReference type="InterPro" id="IPR006139">
    <property type="entry name" value="D-isomer_2_OHA_DH_cat_dom"/>
</dbReference>
<evidence type="ECO:0000256" key="8">
    <source>
        <dbReference type="ARBA" id="ARBA00030455"/>
    </source>
</evidence>
<evidence type="ECO:0000259" key="12">
    <source>
        <dbReference type="PROSITE" id="PS51671"/>
    </source>
</evidence>
<dbReference type="Pfam" id="PF02826">
    <property type="entry name" value="2-Hacid_dh_C"/>
    <property type="match status" value="1"/>
</dbReference>
<dbReference type="InterPro" id="IPR045865">
    <property type="entry name" value="ACT-like_dom_sf"/>
</dbReference>
<dbReference type="EC" id="1.1.1.399" evidence="3"/>
<dbReference type="CDD" id="cd04901">
    <property type="entry name" value="ACT_3PGDH"/>
    <property type="match status" value="1"/>
</dbReference>
<dbReference type="InterPro" id="IPR002912">
    <property type="entry name" value="ACT_dom"/>
</dbReference>
<name>A0A927C460_9GAMM</name>
<evidence type="ECO:0000256" key="6">
    <source>
        <dbReference type="ARBA" id="ARBA00023002"/>
    </source>
</evidence>
<gene>
    <name evidence="13" type="ORF">IB286_11805</name>
</gene>
<evidence type="ECO:0000256" key="4">
    <source>
        <dbReference type="ARBA" id="ARBA00013143"/>
    </source>
</evidence>
<dbReference type="EC" id="1.1.1.95" evidence="4"/>
<dbReference type="SUPFAM" id="SSF55021">
    <property type="entry name" value="ACT-like"/>
    <property type="match status" value="1"/>
</dbReference>
<evidence type="ECO:0000256" key="2">
    <source>
        <dbReference type="ARBA" id="ARBA00005216"/>
    </source>
</evidence>
<dbReference type="GO" id="GO:0051287">
    <property type="term" value="F:NAD binding"/>
    <property type="evidence" value="ECO:0007669"/>
    <property type="project" value="InterPro"/>
</dbReference>
<keyword evidence="6 11" id="KW-0560">Oxidoreductase</keyword>
<dbReference type="PROSITE" id="PS51671">
    <property type="entry name" value="ACT"/>
    <property type="match status" value="1"/>
</dbReference>
<dbReference type="EMBL" id="JACXLD010000006">
    <property type="protein sequence ID" value="MBD2859687.1"/>
    <property type="molecule type" value="Genomic_DNA"/>
</dbReference>
<dbReference type="Proteomes" id="UP000610558">
    <property type="component" value="Unassembled WGS sequence"/>
</dbReference>
<dbReference type="InterPro" id="IPR006140">
    <property type="entry name" value="D-isomer_DH_NAD-bd"/>
</dbReference>
<evidence type="ECO:0000256" key="10">
    <source>
        <dbReference type="ARBA" id="ARBA00048731"/>
    </source>
</evidence>
<dbReference type="Pfam" id="PF00389">
    <property type="entry name" value="2-Hacid_dh"/>
    <property type="match status" value="1"/>
</dbReference>
<dbReference type="SUPFAM" id="SSF51735">
    <property type="entry name" value="NAD(P)-binding Rossmann-fold domains"/>
    <property type="match status" value="1"/>
</dbReference>
<evidence type="ECO:0000313" key="13">
    <source>
        <dbReference type="EMBL" id="MBD2859687.1"/>
    </source>
</evidence>
<evidence type="ECO:0000256" key="5">
    <source>
        <dbReference type="ARBA" id="ARBA00021582"/>
    </source>
</evidence>
<comment type="pathway">
    <text evidence="2">Amino-acid biosynthesis; L-serine biosynthesis; L-serine from 3-phospho-D-glycerate: step 1/3.</text>
</comment>
<comment type="caution">
    <text evidence="13">The sequence shown here is derived from an EMBL/GenBank/DDBJ whole genome shotgun (WGS) entry which is preliminary data.</text>
</comment>
<sequence length="392" mass="42011">MYKILTFNQIAVVGLERFPRDRFEIASEFASPDAILLRSHKLAAEEISPSVKAIGRAGAGTNNIPVGHCTERGIPVFNSPGANANAVKELVIAGLSLGSRGILPGIEYVKSLGDMQDGAELSKLLEKEKKRFKGNELSGKTLGIVGLGAIGSMIARAALDLGMSVIGYDPALSVDAAWRLPSSVQRMENISSLFARADYITLHLPVLDSTRGLVNADLLANCKPSACLLNFAREEIVDVAAVESALDSGKLRQFITDFPTPNLIARTGGDVILMPHIGASTDEAEDNCAVMASEQLVDFLENGNIRNSVNFPALYLERSGAARLAISNRNVPKILSSVLDILADADINIHDMLNKSREEIAYNLIDLDAKPDTALLDKIRGLDGVVNVRLIA</sequence>
<organism evidence="13 14">
    <name type="scientific">Spongiibacter pelagi</name>
    <dbReference type="NCBI Taxonomy" id="2760804"/>
    <lineage>
        <taxon>Bacteria</taxon>
        <taxon>Pseudomonadati</taxon>
        <taxon>Pseudomonadota</taxon>
        <taxon>Gammaproteobacteria</taxon>
        <taxon>Cellvibrionales</taxon>
        <taxon>Spongiibacteraceae</taxon>
        <taxon>Spongiibacter</taxon>
    </lineage>
</organism>
<dbReference type="Gene3D" id="3.40.50.720">
    <property type="entry name" value="NAD(P)-binding Rossmann-like Domain"/>
    <property type="match status" value="2"/>
</dbReference>
<dbReference type="CDD" id="cd12174">
    <property type="entry name" value="PGDH_like_3"/>
    <property type="match status" value="1"/>
</dbReference>
<feature type="domain" description="ACT" evidence="12">
    <location>
        <begin position="323"/>
        <end position="392"/>
    </location>
</feature>
<dbReference type="SUPFAM" id="SSF52283">
    <property type="entry name" value="Formate/glycerate dehydrogenase catalytic domain-like"/>
    <property type="match status" value="1"/>
</dbReference>
<dbReference type="InterPro" id="IPR029752">
    <property type="entry name" value="D-isomer_DH_CS1"/>
</dbReference>
<dbReference type="Gene3D" id="3.30.70.260">
    <property type="match status" value="1"/>
</dbReference>
<dbReference type="AlphaFoldDB" id="A0A927C460"/>
<comment type="similarity">
    <text evidence="11">Belongs to the D-isomer specific 2-hydroxyacid dehydrogenase family.</text>
</comment>
<comment type="catalytic activity">
    <reaction evidence="10">
        <text>(2R)-3-phosphoglycerate + NAD(+) = 3-phosphooxypyruvate + NADH + H(+)</text>
        <dbReference type="Rhea" id="RHEA:12641"/>
        <dbReference type="ChEBI" id="CHEBI:15378"/>
        <dbReference type="ChEBI" id="CHEBI:18110"/>
        <dbReference type="ChEBI" id="CHEBI:57540"/>
        <dbReference type="ChEBI" id="CHEBI:57945"/>
        <dbReference type="ChEBI" id="CHEBI:58272"/>
        <dbReference type="EC" id="1.1.1.95"/>
    </reaction>
</comment>
<evidence type="ECO:0000256" key="11">
    <source>
        <dbReference type="RuleBase" id="RU003719"/>
    </source>
</evidence>
<reference evidence="13" key="1">
    <citation type="submission" date="2020-09" db="EMBL/GenBank/DDBJ databases">
        <authorList>
            <person name="Yoon J.-W."/>
        </authorList>
    </citation>
    <scope>NUCLEOTIDE SEQUENCE</scope>
    <source>
        <strain evidence="13">KMU-158</strain>
    </source>
</reference>
<protein>
    <recommendedName>
        <fullName evidence="5">D-3-phosphoglycerate dehydrogenase</fullName>
        <ecNumber evidence="3">1.1.1.399</ecNumber>
        <ecNumber evidence="4">1.1.1.95</ecNumber>
    </recommendedName>
    <alternativeName>
        <fullName evidence="8">2-oxoglutarate reductase</fullName>
    </alternativeName>
</protein>
<dbReference type="InterPro" id="IPR036291">
    <property type="entry name" value="NAD(P)-bd_dom_sf"/>
</dbReference>
<dbReference type="PROSITE" id="PS00065">
    <property type="entry name" value="D_2_HYDROXYACID_DH_1"/>
    <property type="match status" value="1"/>
</dbReference>
<evidence type="ECO:0000256" key="1">
    <source>
        <dbReference type="ARBA" id="ARBA00003800"/>
    </source>
</evidence>
<comment type="catalytic activity">
    <reaction evidence="9">
        <text>(R)-2-hydroxyglutarate + NAD(+) = 2-oxoglutarate + NADH + H(+)</text>
        <dbReference type="Rhea" id="RHEA:49612"/>
        <dbReference type="ChEBI" id="CHEBI:15378"/>
        <dbReference type="ChEBI" id="CHEBI:15801"/>
        <dbReference type="ChEBI" id="CHEBI:16810"/>
        <dbReference type="ChEBI" id="CHEBI:57540"/>
        <dbReference type="ChEBI" id="CHEBI:57945"/>
        <dbReference type="EC" id="1.1.1.399"/>
    </reaction>
</comment>
<dbReference type="PANTHER" id="PTHR42938:SF47">
    <property type="entry name" value="HYDROXYPYRUVATE REDUCTASE"/>
    <property type="match status" value="1"/>
</dbReference>
<keyword evidence="7" id="KW-0520">NAD</keyword>
<proteinExistence type="inferred from homology"/>